<name>A0A9D3Y584_DREPO</name>
<dbReference type="Proteomes" id="UP000828390">
    <property type="component" value="Unassembled WGS sequence"/>
</dbReference>
<evidence type="ECO:0000313" key="2">
    <source>
        <dbReference type="Proteomes" id="UP000828390"/>
    </source>
</evidence>
<proteinExistence type="predicted"/>
<evidence type="ECO:0000313" key="1">
    <source>
        <dbReference type="EMBL" id="KAH3692183.1"/>
    </source>
</evidence>
<gene>
    <name evidence="1" type="ORF">DPMN_191539</name>
</gene>
<organism evidence="1 2">
    <name type="scientific">Dreissena polymorpha</name>
    <name type="common">Zebra mussel</name>
    <name type="synonym">Mytilus polymorpha</name>
    <dbReference type="NCBI Taxonomy" id="45954"/>
    <lineage>
        <taxon>Eukaryota</taxon>
        <taxon>Metazoa</taxon>
        <taxon>Spiralia</taxon>
        <taxon>Lophotrochozoa</taxon>
        <taxon>Mollusca</taxon>
        <taxon>Bivalvia</taxon>
        <taxon>Autobranchia</taxon>
        <taxon>Heteroconchia</taxon>
        <taxon>Euheterodonta</taxon>
        <taxon>Imparidentia</taxon>
        <taxon>Neoheterodontei</taxon>
        <taxon>Myida</taxon>
        <taxon>Dreissenoidea</taxon>
        <taxon>Dreissenidae</taxon>
        <taxon>Dreissena</taxon>
    </lineage>
</organism>
<protein>
    <submittedName>
        <fullName evidence="1">Uncharacterized protein</fullName>
    </submittedName>
</protein>
<reference evidence="1" key="2">
    <citation type="submission" date="2020-11" db="EMBL/GenBank/DDBJ databases">
        <authorList>
            <person name="McCartney M.A."/>
            <person name="Auch B."/>
            <person name="Kono T."/>
            <person name="Mallez S."/>
            <person name="Becker A."/>
            <person name="Gohl D.M."/>
            <person name="Silverstein K.A.T."/>
            <person name="Koren S."/>
            <person name="Bechman K.B."/>
            <person name="Herman A."/>
            <person name="Abrahante J.E."/>
            <person name="Garbe J."/>
        </authorList>
    </citation>
    <scope>NUCLEOTIDE SEQUENCE</scope>
    <source>
        <strain evidence="1">Duluth1</strain>
        <tissue evidence="1">Whole animal</tissue>
    </source>
</reference>
<accession>A0A9D3Y584</accession>
<reference evidence="1" key="1">
    <citation type="journal article" date="2019" name="bioRxiv">
        <title>The Genome of the Zebra Mussel, Dreissena polymorpha: A Resource for Invasive Species Research.</title>
        <authorList>
            <person name="McCartney M.A."/>
            <person name="Auch B."/>
            <person name="Kono T."/>
            <person name="Mallez S."/>
            <person name="Zhang Y."/>
            <person name="Obille A."/>
            <person name="Becker A."/>
            <person name="Abrahante J.E."/>
            <person name="Garbe J."/>
            <person name="Badalamenti J.P."/>
            <person name="Herman A."/>
            <person name="Mangelson H."/>
            <person name="Liachko I."/>
            <person name="Sullivan S."/>
            <person name="Sone E.D."/>
            <person name="Koren S."/>
            <person name="Silverstein K.A.T."/>
            <person name="Beckman K.B."/>
            <person name="Gohl D.M."/>
        </authorList>
    </citation>
    <scope>NUCLEOTIDE SEQUENCE</scope>
    <source>
        <strain evidence="1">Duluth1</strain>
        <tissue evidence="1">Whole animal</tissue>
    </source>
</reference>
<dbReference type="EMBL" id="JAIWYP010000024">
    <property type="protein sequence ID" value="KAH3692183.1"/>
    <property type="molecule type" value="Genomic_DNA"/>
</dbReference>
<comment type="caution">
    <text evidence="1">The sequence shown here is derived from an EMBL/GenBank/DDBJ whole genome shotgun (WGS) entry which is preliminary data.</text>
</comment>
<dbReference type="AlphaFoldDB" id="A0A9D3Y584"/>
<sequence>MMEAQQSIPRHYTPDMWVKKLETPRPNTKTPSLVYNTAPSPAILDSLPTIDVCRQRKGIKSVSSSSSPSYSSGKTSCEGYRGILKELESIHCMLRSIKHQPAVDHNYGQSRRSNQFSACTGCPDACCCLYDTAQYANRDPTADSRRRY</sequence>
<keyword evidence="2" id="KW-1185">Reference proteome</keyword>